<keyword evidence="2" id="KW-1185">Reference proteome</keyword>
<protein>
    <recommendedName>
        <fullName evidence="3">Lipoprotein</fullName>
    </recommendedName>
</protein>
<sequence>MSFAIPAIAASILLSACSNISDAPRAGAEKFAPVSNNAYYVQQGPLVDRIWIDRQADQEMYAPSAHGRKRYTK</sequence>
<evidence type="ECO:0000313" key="2">
    <source>
        <dbReference type="Proteomes" id="UP001595704"/>
    </source>
</evidence>
<dbReference type="EMBL" id="JBHRYC010000065">
    <property type="protein sequence ID" value="MFC3638330.1"/>
    <property type="molecule type" value="Genomic_DNA"/>
</dbReference>
<evidence type="ECO:0000313" key="1">
    <source>
        <dbReference type="EMBL" id="MFC3638330.1"/>
    </source>
</evidence>
<reference evidence="2" key="1">
    <citation type="journal article" date="2019" name="Int. J. Syst. Evol. Microbiol.">
        <title>The Global Catalogue of Microorganisms (GCM) 10K type strain sequencing project: providing services to taxonomists for standard genome sequencing and annotation.</title>
        <authorList>
            <consortium name="The Broad Institute Genomics Platform"/>
            <consortium name="The Broad Institute Genome Sequencing Center for Infectious Disease"/>
            <person name="Wu L."/>
            <person name="Ma J."/>
        </authorList>
    </citation>
    <scope>NUCLEOTIDE SEQUENCE [LARGE SCALE GENOMIC DNA]</scope>
    <source>
        <strain evidence="2">KCTC 42282</strain>
    </source>
</reference>
<dbReference type="RefSeq" id="WP_191320845.1">
    <property type="nucleotide sequence ID" value="NZ_BNCG01000027.1"/>
</dbReference>
<proteinExistence type="predicted"/>
<name>A0ABV7UIS4_9HYPH</name>
<accession>A0ABV7UIS4</accession>
<gene>
    <name evidence="1" type="ORF">ACFONL_13260</name>
</gene>
<evidence type="ECO:0008006" key="3">
    <source>
        <dbReference type="Google" id="ProtNLM"/>
    </source>
</evidence>
<organism evidence="1 2">
    <name type="scientific">Camelimonas fluminis</name>
    <dbReference type="NCBI Taxonomy" id="1576911"/>
    <lineage>
        <taxon>Bacteria</taxon>
        <taxon>Pseudomonadati</taxon>
        <taxon>Pseudomonadota</taxon>
        <taxon>Alphaproteobacteria</taxon>
        <taxon>Hyphomicrobiales</taxon>
        <taxon>Chelatococcaceae</taxon>
        <taxon>Camelimonas</taxon>
    </lineage>
</organism>
<comment type="caution">
    <text evidence="1">The sequence shown here is derived from an EMBL/GenBank/DDBJ whole genome shotgun (WGS) entry which is preliminary data.</text>
</comment>
<dbReference type="Proteomes" id="UP001595704">
    <property type="component" value="Unassembled WGS sequence"/>
</dbReference>